<gene>
    <name evidence="1" type="ORF">ACFSKX_04990</name>
</gene>
<organism evidence="1 2">
    <name type="scientific">Microbulbifer halophilus</name>
    <dbReference type="NCBI Taxonomy" id="453963"/>
    <lineage>
        <taxon>Bacteria</taxon>
        <taxon>Pseudomonadati</taxon>
        <taxon>Pseudomonadota</taxon>
        <taxon>Gammaproteobacteria</taxon>
        <taxon>Cellvibrionales</taxon>
        <taxon>Microbulbiferaceae</taxon>
        <taxon>Microbulbifer</taxon>
    </lineage>
</organism>
<dbReference type="EMBL" id="JBHUJD010000005">
    <property type="protein sequence ID" value="MFD2309766.1"/>
    <property type="molecule type" value="Genomic_DNA"/>
</dbReference>
<keyword evidence="2" id="KW-1185">Reference proteome</keyword>
<accession>A0ABW5E882</accession>
<dbReference type="InterPro" id="IPR014710">
    <property type="entry name" value="RmlC-like_jellyroll"/>
</dbReference>
<evidence type="ECO:0000313" key="1">
    <source>
        <dbReference type="EMBL" id="MFD2309766.1"/>
    </source>
</evidence>
<dbReference type="InterPro" id="IPR011051">
    <property type="entry name" value="RmlC_Cupin_sf"/>
</dbReference>
<comment type="caution">
    <text evidence="1">The sequence shown here is derived from an EMBL/GenBank/DDBJ whole genome shotgun (WGS) entry which is preliminary data.</text>
</comment>
<evidence type="ECO:0000313" key="2">
    <source>
        <dbReference type="Proteomes" id="UP001597425"/>
    </source>
</evidence>
<protein>
    <recommendedName>
        <fullName evidence="3">Pirin N-terminal domain-containing protein</fullName>
    </recommendedName>
</protein>
<name>A0ABW5E882_9GAMM</name>
<evidence type="ECO:0008006" key="3">
    <source>
        <dbReference type="Google" id="ProtNLM"/>
    </source>
</evidence>
<reference evidence="2" key="1">
    <citation type="journal article" date="2019" name="Int. J. Syst. Evol. Microbiol.">
        <title>The Global Catalogue of Microorganisms (GCM) 10K type strain sequencing project: providing services to taxonomists for standard genome sequencing and annotation.</title>
        <authorList>
            <consortium name="The Broad Institute Genomics Platform"/>
            <consortium name="The Broad Institute Genome Sequencing Center for Infectious Disease"/>
            <person name="Wu L."/>
            <person name="Ma J."/>
        </authorList>
    </citation>
    <scope>NUCLEOTIDE SEQUENCE [LARGE SCALE GENOMIC DNA]</scope>
    <source>
        <strain evidence="2">KCTC 12848</strain>
    </source>
</reference>
<dbReference type="SUPFAM" id="SSF51182">
    <property type="entry name" value="RmlC-like cupins"/>
    <property type="match status" value="1"/>
</dbReference>
<sequence>MSGAWNGLEWHKRAEGPLIMVDHYTMTEPTFGAHPHAGIAAVSVLFESSSGQHNNRDSLSNDLNLLPDELYWLTTDRALAIVPGSIRPLHKK</sequence>
<proteinExistence type="predicted"/>
<dbReference type="Proteomes" id="UP001597425">
    <property type="component" value="Unassembled WGS sequence"/>
</dbReference>
<dbReference type="Gene3D" id="2.60.120.10">
    <property type="entry name" value="Jelly Rolls"/>
    <property type="match status" value="1"/>
</dbReference>
<dbReference type="RefSeq" id="WP_265720500.1">
    <property type="nucleotide sequence ID" value="NZ_JAPIVK010000003.1"/>
</dbReference>